<dbReference type="GO" id="GO:0006508">
    <property type="term" value="P:proteolysis"/>
    <property type="evidence" value="ECO:0007669"/>
    <property type="project" value="UniProtKB-KW"/>
</dbReference>
<dbReference type="SUPFAM" id="SSF47781">
    <property type="entry name" value="RuvA domain 2-like"/>
    <property type="match status" value="1"/>
</dbReference>
<keyword evidence="3" id="KW-0378">Hydrolase</keyword>
<evidence type="ECO:0000256" key="2">
    <source>
        <dbReference type="ARBA" id="ARBA00022723"/>
    </source>
</evidence>
<keyword evidence="2" id="KW-0479">Metal-binding</keyword>
<gene>
    <name evidence="8" type="ORF">SAMN04488503_0890</name>
</gene>
<keyword evidence="9" id="KW-1185">Reference proteome</keyword>
<dbReference type="Gene3D" id="1.10.150.20">
    <property type="entry name" value="5' to 3' exonuclease, C-terminal subdomain"/>
    <property type="match status" value="1"/>
</dbReference>
<dbReference type="AlphaFoldDB" id="A0A238YEU4"/>
<dbReference type="Gene3D" id="3.40.140.10">
    <property type="entry name" value="Cytidine Deaminase, domain 2"/>
    <property type="match status" value="1"/>
</dbReference>
<reference evidence="8 9" key="1">
    <citation type="submission" date="2017-06" db="EMBL/GenBank/DDBJ databases">
        <authorList>
            <person name="Kim H.J."/>
            <person name="Triplett B.A."/>
        </authorList>
    </citation>
    <scope>NUCLEOTIDE SEQUENCE [LARGE SCALE GENOMIC DNA]</scope>
    <source>
        <strain evidence="8 9">DSM 13116</strain>
    </source>
</reference>
<evidence type="ECO:0000313" key="9">
    <source>
        <dbReference type="Proteomes" id="UP000198324"/>
    </source>
</evidence>
<dbReference type="InterPro" id="IPR025657">
    <property type="entry name" value="RadC_JAB"/>
</dbReference>
<feature type="domain" description="MPN" evidence="7">
    <location>
        <begin position="117"/>
        <end position="239"/>
    </location>
</feature>
<organism evidence="8 9">
    <name type="scientific">Humidesulfovibrio mexicanus</name>
    <dbReference type="NCBI Taxonomy" id="147047"/>
    <lineage>
        <taxon>Bacteria</taxon>
        <taxon>Pseudomonadati</taxon>
        <taxon>Thermodesulfobacteriota</taxon>
        <taxon>Desulfovibrionia</taxon>
        <taxon>Desulfovibrionales</taxon>
        <taxon>Desulfovibrionaceae</taxon>
        <taxon>Humidesulfovibrio</taxon>
    </lineage>
</organism>
<dbReference type="PANTHER" id="PTHR30471">
    <property type="entry name" value="DNA REPAIR PROTEIN RADC"/>
    <property type="match status" value="1"/>
</dbReference>
<dbReference type="GO" id="GO:0046872">
    <property type="term" value="F:metal ion binding"/>
    <property type="evidence" value="ECO:0007669"/>
    <property type="project" value="UniProtKB-KW"/>
</dbReference>
<dbReference type="RefSeq" id="WP_089272084.1">
    <property type="nucleotide sequence ID" value="NZ_FZOC01000001.1"/>
</dbReference>
<dbReference type="EMBL" id="FZOC01000001">
    <property type="protein sequence ID" value="SNR69103.1"/>
    <property type="molecule type" value="Genomic_DNA"/>
</dbReference>
<dbReference type="GO" id="GO:0008237">
    <property type="term" value="F:metallopeptidase activity"/>
    <property type="evidence" value="ECO:0007669"/>
    <property type="project" value="UniProtKB-KW"/>
</dbReference>
<evidence type="ECO:0000256" key="4">
    <source>
        <dbReference type="ARBA" id="ARBA00022833"/>
    </source>
</evidence>
<dbReference type="OrthoDB" id="9804482at2"/>
<accession>A0A238YEU4</accession>
<evidence type="ECO:0000256" key="3">
    <source>
        <dbReference type="ARBA" id="ARBA00022801"/>
    </source>
</evidence>
<dbReference type="Pfam" id="PF04002">
    <property type="entry name" value="RadC"/>
    <property type="match status" value="1"/>
</dbReference>
<comment type="similarity">
    <text evidence="6">Belongs to the UPF0758 family.</text>
</comment>
<dbReference type="Proteomes" id="UP000198324">
    <property type="component" value="Unassembled WGS sequence"/>
</dbReference>
<evidence type="ECO:0000313" key="8">
    <source>
        <dbReference type="EMBL" id="SNR69103.1"/>
    </source>
</evidence>
<dbReference type="CDD" id="cd08071">
    <property type="entry name" value="MPN_DUF2466"/>
    <property type="match status" value="1"/>
</dbReference>
<protein>
    <submittedName>
        <fullName evidence="8">DNA repair protein RadC</fullName>
    </submittedName>
</protein>
<keyword evidence="5" id="KW-0482">Metalloprotease</keyword>
<proteinExistence type="inferred from homology"/>
<dbReference type="PANTHER" id="PTHR30471:SF3">
    <property type="entry name" value="UPF0758 PROTEIN YEES-RELATED"/>
    <property type="match status" value="1"/>
</dbReference>
<dbReference type="InterPro" id="IPR037518">
    <property type="entry name" value="MPN"/>
</dbReference>
<dbReference type="NCBIfam" id="TIGR00608">
    <property type="entry name" value="radc"/>
    <property type="match status" value="1"/>
</dbReference>
<dbReference type="PROSITE" id="PS50249">
    <property type="entry name" value="MPN"/>
    <property type="match status" value="1"/>
</dbReference>
<evidence type="ECO:0000256" key="1">
    <source>
        <dbReference type="ARBA" id="ARBA00022670"/>
    </source>
</evidence>
<keyword evidence="4" id="KW-0862">Zinc</keyword>
<dbReference type="InterPro" id="IPR001405">
    <property type="entry name" value="UPF0758"/>
</dbReference>
<dbReference type="NCBIfam" id="NF000642">
    <property type="entry name" value="PRK00024.1"/>
    <property type="match status" value="1"/>
</dbReference>
<evidence type="ECO:0000256" key="5">
    <source>
        <dbReference type="ARBA" id="ARBA00023049"/>
    </source>
</evidence>
<keyword evidence="1" id="KW-0645">Protease</keyword>
<sequence length="239" mass="26528">MSPPRAAKAAASAAESPAPHYLGHRQRLRERLLVEPKALADYELLELLLGQVLPRRDTKPLAKALLARFGTLREAMNARADALRELPGFGEGLLGHWELLRELFARLGEAPVRERQVFSGPEVVAEAARARIGHLGVEEFWVALVDNKNRLVAWERVGRGTVDETPMYPREVLALALKHQASGVILAHNHPGGDPNPSVQDRELTRRMVRAAQELGLRVLDHVIVAETRHFSFQDAGLL</sequence>
<name>A0A238YEU4_9BACT</name>
<evidence type="ECO:0000259" key="7">
    <source>
        <dbReference type="PROSITE" id="PS50249"/>
    </source>
</evidence>
<evidence type="ECO:0000256" key="6">
    <source>
        <dbReference type="RuleBase" id="RU003797"/>
    </source>
</evidence>
<dbReference type="InterPro" id="IPR010994">
    <property type="entry name" value="RuvA_2-like"/>
</dbReference>